<organism evidence="1 2">
    <name type="scientific">Sclerotinia sclerotiorum (strain ATCC 18683 / 1980 / Ss-1)</name>
    <name type="common">White mold</name>
    <name type="synonym">Whetzelinia sclerotiorum</name>
    <dbReference type="NCBI Taxonomy" id="665079"/>
    <lineage>
        <taxon>Eukaryota</taxon>
        <taxon>Fungi</taxon>
        <taxon>Dikarya</taxon>
        <taxon>Ascomycota</taxon>
        <taxon>Pezizomycotina</taxon>
        <taxon>Leotiomycetes</taxon>
        <taxon>Helotiales</taxon>
        <taxon>Sclerotiniaceae</taxon>
        <taxon>Sclerotinia</taxon>
    </lineage>
</organism>
<dbReference type="RefSeq" id="XP_001592101.1">
    <property type="nucleotide sequence ID" value="XM_001592051.1"/>
</dbReference>
<dbReference type="EMBL" id="CH476628">
    <property type="protein sequence ID" value="EDO03859.1"/>
    <property type="molecule type" value="Genomic_DNA"/>
</dbReference>
<sequence>MTKSLIMEKRILILFSAIIHLFDSRHYVPTSSVKPFVKDAK</sequence>
<name>A7ELZ3_SCLS1</name>
<evidence type="ECO:0000313" key="1">
    <source>
        <dbReference type="EMBL" id="EDO03859.1"/>
    </source>
</evidence>
<proteinExistence type="predicted"/>
<dbReference type="KEGG" id="ssl:SS1G_06340"/>
<gene>
    <name evidence="1" type="ORF">SS1G_06340</name>
</gene>
<dbReference type="AlphaFoldDB" id="A7ELZ3"/>
<dbReference type="GeneID" id="5488239"/>
<dbReference type="Proteomes" id="UP000001312">
    <property type="component" value="Unassembled WGS sequence"/>
</dbReference>
<protein>
    <submittedName>
        <fullName evidence="1">Uncharacterized protein</fullName>
    </submittedName>
</protein>
<dbReference type="InParanoid" id="A7ELZ3"/>
<accession>A7ELZ3</accession>
<evidence type="ECO:0000313" key="2">
    <source>
        <dbReference type="Proteomes" id="UP000001312"/>
    </source>
</evidence>
<keyword evidence="2" id="KW-1185">Reference proteome</keyword>
<reference evidence="2" key="1">
    <citation type="journal article" date="2011" name="PLoS Genet.">
        <title>Genomic analysis of the necrotrophic fungal pathogens Sclerotinia sclerotiorum and Botrytis cinerea.</title>
        <authorList>
            <person name="Amselem J."/>
            <person name="Cuomo C.A."/>
            <person name="van Kan J.A."/>
            <person name="Viaud M."/>
            <person name="Benito E.P."/>
            <person name="Couloux A."/>
            <person name="Coutinho P.M."/>
            <person name="de Vries R.P."/>
            <person name="Dyer P.S."/>
            <person name="Fillinger S."/>
            <person name="Fournier E."/>
            <person name="Gout L."/>
            <person name="Hahn M."/>
            <person name="Kohn L."/>
            <person name="Lapalu N."/>
            <person name="Plummer K.M."/>
            <person name="Pradier J.M."/>
            <person name="Quevillon E."/>
            <person name="Sharon A."/>
            <person name="Simon A."/>
            <person name="ten Have A."/>
            <person name="Tudzynski B."/>
            <person name="Tudzynski P."/>
            <person name="Wincker P."/>
            <person name="Andrew M."/>
            <person name="Anthouard V."/>
            <person name="Beever R.E."/>
            <person name="Beffa R."/>
            <person name="Benoit I."/>
            <person name="Bouzid O."/>
            <person name="Brault B."/>
            <person name="Chen Z."/>
            <person name="Choquer M."/>
            <person name="Collemare J."/>
            <person name="Cotton P."/>
            <person name="Danchin E.G."/>
            <person name="Da Silva C."/>
            <person name="Gautier A."/>
            <person name="Giraud C."/>
            <person name="Giraud T."/>
            <person name="Gonzalez C."/>
            <person name="Grossetete S."/>
            <person name="Guldener U."/>
            <person name="Henrissat B."/>
            <person name="Howlett B.J."/>
            <person name="Kodira C."/>
            <person name="Kretschmer M."/>
            <person name="Lappartient A."/>
            <person name="Leroch M."/>
            <person name="Levis C."/>
            <person name="Mauceli E."/>
            <person name="Neuveglise C."/>
            <person name="Oeser B."/>
            <person name="Pearson M."/>
            <person name="Poulain J."/>
            <person name="Poussereau N."/>
            <person name="Quesneville H."/>
            <person name="Rascle C."/>
            <person name="Schumacher J."/>
            <person name="Segurens B."/>
            <person name="Sexton A."/>
            <person name="Silva E."/>
            <person name="Sirven C."/>
            <person name="Soanes D.M."/>
            <person name="Talbot N.J."/>
            <person name="Templeton M."/>
            <person name="Yandava C."/>
            <person name="Yarden O."/>
            <person name="Zeng Q."/>
            <person name="Rollins J.A."/>
            <person name="Lebrun M.H."/>
            <person name="Dickman M."/>
        </authorList>
    </citation>
    <scope>NUCLEOTIDE SEQUENCE [LARGE SCALE GENOMIC DNA]</scope>
    <source>
        <strain evidence="2">ATCC 18683 / 1980 / Ss-1</strain>
    </source>
</reference>